<dbReference type="AlphaFoldDB" id="A0A841HWV6"/>
<accession>A0A841HWV6</accession>
<dbReference type="Pfam" id="PF14344">
    <property type="entry name" value="DUF4397"/>
    <property type="match status" value="1"/>
</dbReference>
<reference evidence="3 4" key="1">
    <citation type="submission" date="2020-08" db="EMBL/GenBank/DDBJ databases">
        <title>Genomic Encyclopedia of Type Strains, Phase IV (KMG-IV): sequencing the most valuable type-strain genomes for metagenomic binning, comparative biology and taxonomic classification.</title>
        <authorList>
            <person name="Goeker M."/>
        </authorList>
    </citation>
    <scope>NUCLEOTIDE SEQUENCE [LARGE SCALE GENOMIC DNA]</scope>
    <source>
        <strain evidence="3 4">DSM 21458</strain>
    </source>
</reference>
<gene>
    <name evidence="3" type="ORF">HNR42_000141</name>
</gene>
<dbReference type="RefSeq" id="WP_183983483.1">
    <property type="nucleotide sequence ID" value="NZ_JACHHG010000001.1"/>
</dbReference>
<proteinExistence type="predicted"/>
<name>A0A841HWV6_9DEIO</name>
<evidence type="ECO:0000259" key="2">
    <source>
        <dbReference type="Pfam" id="PF14344"/>
    </source>
</evidence>
<feature type="domain" description="DUF4397" evidence="2">
    <location>
        <begin position="20"/>
        <end position="134"/>
    </location>
</feature>
<evidence type="ECO:0000313" key="4">
    <source>
        <dbReference type="Proteomes" id="UP000569951"/>
    </source>
</evidence>
<protein>
    <recommendedName>
        <fullName evidence="2">DUF4397 domain-containing protein</fullName>
    </recommendedName>
</protein>
<dbReference type="Proteomes" id="UP000569951">
    <property type="component" value="Unassembled WGS sequence"/>
</dbReference>
<evidence type="ECO:0000256" key="1">
    <source>
        <dbReference type="SAM" id="SignalP"/>
    </source>
</evidence>
<sequence length="208" mass="21458">MKKLLFISALALLGSAYAQQLRVAHLSPDAPNVDVYLDGQKVLDNVAFKTVTPYVKVTAGEHAVVVTKAGDMNSKVIEETFSAEDGAFYTLGAAGKLADLALVIYSDDLTAAAAGEARVQFVHAGTETGAVDVAVQGQEPAVSALDFPGGSDPMVLPAGNYSFEVRPTATTNVALAVNAALAGGKNYTVFAVGTDKLEAILVENVAAQ</sequence>
<keyword evidence="1" id="KW-0732">Signal</keyword>
<evidence type="ECO:0000313" key="3">
    <source>
        <dbReference type="EMBL" id="MBB6096729.1"/>
    </source>
</evidence>
<feature type="chain" id="PRO_5032472022" description="DUF4397 domain-containing protein" evidence="1">
    <location>
        <begin position="19"/>
        <end position="208"/>
    </location>
</feature>
<feature type="signal peptide" evidence="1">
    <location>
        <begin position="1"/>
        <end position="18"/>
    </location>
</feature>
<comment type="caution">
    <text evidence="3">The sequence shown here is derived from an EMBL/GenBank/DDBJ whole genome shotgun (WGS) entry which is preliminary data.</text>
</comment>
<keyword evidence="4" id="KW-1185">Reference proteome</keyword>
<organism evidence="3 4">
    <name type="scientific">Deinobacterium chartae</name>
    <dbReference type="NCBI Taxonomy" id="521158"/>
    <lineage>
        <taxon>Bacteria</taxon>
        <taxon>Thermotogati</taxon>
        <taxon>Deinococcota</taxon>
        <taxon>Deinococci</taxon>
        <taxon>Deinococcales</taxon>
        <taxon>Deinococcaceae</taxon>
        <taxon>Deinobacterium</taxon>
    </lineage>
</organism>
<dbReference type="EMBL" id="JACHHG010000001">
    <property type="protein sequence ID" value="MBB6096729.1"/>
    <property type="molecule type" value="Genomic_DNA"/>
</dbReference>
<dbReference type="InterPro" id="IPR025510">
    <property type="entry name" value="DUF4397"/>
</dbReference>